<dbReference type="Proteomes" id="UP001596022">
    <property type="component" value="Unassembled WGS sequence"/>
</dbReference>
<sequence length="308" mass="33268">MESKLSLFEDSCSERNKRPIFKINKSGCAGVVTDSSTITIDASSFPNTDPLLSPVLKTDCVRVSPTGGLFVEEEGDYLVTYSARGFSVAQPGATLIITVFAGSKFLGNVVMPSRISLNFVNFTKIAHLKKGDEVYVLVNQTAALFQGTLTVAKLNSKKTSSEANPVGETHGKINRKEKSRDNETCVGVVGFNTNPFFTFFPTPLIIFPLSTSILVTDCVRTSPKGGIIVEEEGVYLIEFTGFLRGFGNVSIYANSEHLGDIQLRGDTIVLSTFSKIARLKKETTVFAFYNGPAITFLGGGTLTAAKLK</sequence>
<protein>
    <recommendedName>
        <fullName evidence="3">C1q domain-containing protein</fullName>
    </recommendedName>
</protein>
<comment type="caution">
    <text evidence="1">The sequence shown here is derived from an EMBL/GenBank/DDBJ whole genome shotgun (WGS) entry which is preliminary data.</text>
</comment>
<keyword evidence="2" id="KW-1185">Reference proteome</keyword>
<dbReference type="RefSeq" id="WP_376846822.1">
    <property type="nucleotide sequence ID" value="NZ_JBHSFW010000011.1"/>
</dbReference>
<evidence type="ECO:0000313" key="2">
    <source>
        <dbReference type="Proteomes" id="UP001596022"/>
    </source>
</evidence>
<evidence type="ECO:0000313" key="1">
    <source>
        <dbReference type="EMBL" id="MFC4619731.1"/>
    </source>
</evidence>
<gene>
    <name evidence="1" type="ORF">ACFO4N_13520</name>
</gene>
<name>A0ABV9GR01_9BACL</name>
<dbReference type="EMBL" id="JBHSFW010000011">
    <property type="protein sequence ID" value="MFC4619731.1"/>
    <property type="molecule type" value="Genomic_DNA"/>
</dbReference>
<evidence type="ECO:0008006" key="3">
    <source>
        <dbReference type="Google" id="ProtNLM"/>
    </source>
</evidence>
<accession>A0ABV9GR01</accession>
<proteinExistence type="predicted"/>
<reference evidence="2" key="1">
    <citation type="journal article" date="2019" name="Int. J. Syst. Evol. Microbiol.">
        <title>The Global Catalogue of Microorganisms (GCM) 10K type strain sequencing project: providing services to taxonomists for standard genome sequencing and annotation.</title>
        <authorList>
            <consortium name="The Broad Institute Genomics Platform"/>
            <consortium name="The Broad Institute Genome Sequencing Center for Infectious Disease"/>
            <person name="Wu L."/>
            <person name="Ma J."/>
        </authorList>
    </citation>
    <scope>NUCLEOTIDE SEQUENCE [LARGE SCALE GENOMIC DNA]</scope>
    <source>
        <strain evidence="2">CGMCC 1.16306</strain>
    </source>
</reference>
<organism evidence="1 2">
    <name type="scientific">Camelliibacillus cellulosilyticus</name>
    <dbReference type="NCBI Taxonomy" id="2174486"/>
    <lineage>
        <taxon>Bacteria</taxon>
        <taxon>Bacillati</taxon>
        <taxon>Bacillota</taxon>
        <taxon>Bacilli</taxon>
        <taxon>Bacillales</taxon>
        <taxon>Sporolactobacillaceae</taxon>
        <taxon>Camelliibacillus</taxon>
    </lineage>
</organism>